<gene>
    <name evidence="1" type="ORF">A3J93_01470</name>
</gene>
<name>A0A1F6NYK8_9BACT</name>
<dbReference type="Proteomes" id="UP000177907">
    <property type="component" value="Unassembled WGS sequence"/>
</dbReference>
<organism evidence="1 2">
    <name type="scientific">Candidatus Magasanikbacteria bacterium RIFOXYC2_FULL_42_28</name>
    <dbReference type="NCBI Taxonomy" id="1798704"/>
    <lineage>
        <taxon>Bacteria</taxon>
        <taxon>Candidatus Magasanikiibacteriota</taxon>
    </lineage>
</organism>
<dbReference type="EMBL" id="MFQZ01000001">
    <property type="protein sequence ID" value="OGH88744.1"/>
    <property type="molecule type" value="Genomic_DNA"/>
</dbReference>
<comment type="caution">
    <text evidence="1">The sequence shown here is derived from an EMBL/GenBank/DDBJ whole genome shotgun (WGS) entry which is preliminary data.</text>
</comment>
<sequence length="97" mass="10823">MVAVSITIIVNDKWKWEVRKLFAKKGANGAGGHTSVTRNDKREFEVRVVGAYDQSLGTCPVTETTAPTLALALRQVPPDFRREIKSHLARVRCAMKK</sequence>
<protein>
    <submittedName>
        <fullName evidence="1">Uncharacterized protein</fullName>
    </submittedName>
</protein>
<evidence type="ECO:0000313" key="1">
    <source>
        <dbReference type="EMBL" id="OGH88744.1"/>
    </source>
</evidence>
<proteinExistence type="predicted"/>
<evidence type="ECO:0000313" key="2">
    <source>
        <dbReference type="Proteomes" id="UP000177907"/>
    </source>
</evidence>
<accession>A0A1F6NYK8</accession>
<dbReference type="AlphaFoldDB" id="A0A1F6NYK8"/>
<reference evidence="1 2" key="1">
    <citation type="journal article" date="2016" name="Nat. Commun.">
        <title>Thousands of microbial genomes shed light on interconnected biogeochemical processes in an aquifer system.</title>
        <authorList>
            <person name="Anantharaman K."/>
            <person name="Brown C.T."/>
            <person name="Hug L.A."/>
            <person name="Sharon I."/>
            <person name="Castelle C.J."/>
            <person name="Probst A.J."/>
            <person name="Thomas B.C."/>
            <person name="Singh A."/>
            <person name="Wilkins M.J."/>
            <person name="Karaoz U."/>
            <person name="Brodie E.L."/>
            <person name="Williams K.H."/>
            <person name="Hubbard S.S."/>
            <person name="Banfield J.F."/>
        </authorList>
    </citation>
    <scope>NUCLEOTIDE SEQUENCE [LARGE SCALE GENOMIC DNA]</scope>
</reference>